<evidence type="ECO:0000259" key="6">
    <source>
        <dbReference type="PROSITE" id="PS50931"/>
    </source>
</evidence>
<evidence type="ECO:0000313" key="7">
    <source>
        <dbReference type="EMBL" id="GAA5128372.1"/>
    </source>
</evidence>
<comment type="similarity">
    <text evidence="1">Belongs to the LysR transcriptional regulatory family.</text>
</comment>
<keyword evidence="8" id="KW-1185">Reference proteome</keyword>
<dbReference type="InterPro" id="IPR037402">
    <property type="entry name" value="YidZ_PBP2"/>
</dbReference>
<organism evidence="7 8">
    <name type="scientific">Pseudonocardia adelaidensis</name>
    <dbReference type="NCBI Taxonomy" id="648754"/>
    <lineage>
        <taxon>Bacteria</taxon>
        <taxon>Bacillati</taxon>
        <taxon>Actinomycetota</taxon>
        <taxon>Actinomycetes</taxon>
        <taxon>Pseudonocardiales</taxon>
        <taxon>Pseudonocardiaceae</taxon>
        <taxon>Pseudonocardia</taxon>
    </lineage>
</organism>
<dbReference type="PROSITE" id="PS50931">
    <property type="entry name" value="HTH_LYSR"/>
    <property type="match status" value="1"/>
</dbReference>
<dbReference type="CDD" id="cd08417">
    <property type="entry name" value="PBP2_Nitroaromatics_like"/>
    <property type="match status" value="1"/>
</dbReference>
<dbReference type="EMBL" id="BAABJO010000018">
    <property type="protein sequence ID" value="GAA5128372.1"/>
    <property type="molecule type" value="Genomic_DNA"/>
</dbReference>
<gene>
    <name evidence="7" type="ORF">GCM10023320_47210</name>
</gene>
<dbReference type="InterPro" id="IPR036388">
    <property type="entry name" value="WH-like_DNA-bd_sf"/>
</dbReference>
<evidence type="ECO:0000256" key="3">
    <source>
        <dbReference type="ARBA" id="ARBA00023125"/>
    </source>
</evidence>
<dbReference type="Pfam" id="PF00126">
    <property type="entry name" value="HTH_1"/>
    <property type="match status" value="1"/>
</dbReference>
<proteinExistence type="inferred from homology"/>
<dbReference type="InterPro" id="IPR050389">
    <property type="entry name" value="LysR-type_TF"/>
</dbReference>
<feature type="domain" description="HTH lysR-type" evidence="6">
    <location>
        <begin position="29"/>
        <end position="86"/>
    </location>
</feature>
<evidence type="ECO:0000256" key="4">
    <source>
        <dbReference type="ARBA" id="ARBA00023163"/>
    </source>
</evidence>
<dbReference type="Gene3D" id="3.40.190.10">
    <property type="entry name" value="Periplasmic binding protein-like II"/>
    <property type="match status" value="2"/>
</dbReference>
<dbReference type="InterPro" id="IPR005119">
    <property type="entry name" value="LysR_subst-bd"/>
</dbReference>
<dbReference type="SUPFAM" id="SSF46785">
    <property type="entry name" value="Winged helix' DNA-binding domain"/>
    <property type="match status" value="1"/>
</dbReference>
<dbReference type="Pfam" id="PF03466">
    <property type="entry name" value="LysR_substrate"/>
    <property type="match status" value="1"/>
</dbReference>
<accession>A0ABP9NPS6</accession>
<comment type="caution">
    <text evidence="7">The sequence shown here is derived from an EMBL/GenBank/DDBJ whole genome shotgun (WGS) entry which is preliminary data.</text>
</comment>
<feature type="region of interest" description="Disordered" evidence="5">
    <location>
        <begin position="330"/>
        <end position="358"/>
    </location>
</feature>
<dbReference type="Proteomes" id="UP001500804">
    <property type="component" value="Unassembled WGS sequence"/>
</dbReference>
<sequence>MAVREGVAADPSLRFHERVKSATSRLTRLDLNLLVVLRELLRERNVTRAAKRVGVSQPAASAALSRLRRYFDDDLLVRRGGKYELSALAFQLVDQVEAVCEGVERLIATGSGFDPATTRREFEIVMSDFAITVMGERLAGLMNVHAPGARLNVVLVREALSAHIGHTIQVADCVVSQATSRFLIPEMCSSPLFEDRWVCVVAEGNTRFGEDVADMDALMDATWVVPYHDDAKFPSMVPVSRQFARLGVRPRVAVRVDSFHAVPYLVASTDRVALMQGRLAAACSRYLPLRVLDCPRPLEPLEIQLWWHVRHDVDPGHRWFRRIVERAAREGAGEPVGTDPAGTDPVGGEVDWLRDDPA</sequence>
<evidence type="ECO:0000256" key="5">
    <source>
        <dbReference type="SAM" id="MobiDB-lite"/>
    </source>
</evidence>
<dbReference type="PANTHER" id="PTHR30118">
    <property type="entry name" value="HTH-TYPE TRANSCRIPTIONAL REGULATOR LEUO-RELATED"/>
    <property type="match status" value="1"/>
</dbReference>
<dbReference type="SUPFAM" id="SSF53850">
    <property type="entry name" value="Periplasmic binding protein-like II"/>
    <property type="match status" value="1"/>
</dbReference>
<reference evidence="8" key="1">
    <citation type="journal article" date="2019" name="Int. J. Syst. Evol. Microbiol.">
        <title>The Global Catalogue of Microorganisms (GCM) 10K type strain sequencing project: providing services to taxonomists for standard genome sequencing and annotation.</title>
        <authorList>
            <consortium name="The Broad Institute Genomics Platform"/>
            <consortium name="The Broad Institute Genome Sequencing Center for Infectious Disease"/>
            <person name="Wu L."/>
            <person name="Ma J."/>
        </authorList>
    </citation>
    <scope>NUCLEOTIDE SEQUENCE [LARGE SCALE GENOMIC DNA]</scope>
    <source>
        <strain evidence="8">JCM 18302</strain>
    </source>
</reference>
<evidence type="ECO:0000313" key="8">
    <source>
        <dbReference type="Proteomes" id="UP001500804"/>
    </source>
</evidence>
<keyword evidence="2" id="KW-0805">Transcription regulation</keyword>
<evidence type="ECO:0000256" key="2">
    <source>
        <dbReference type="ARBA" id="ARBA00023015"/>
    </source>
</evidence>
<evidence type="ECO:0000256" key="1">
    <source>
        <dbReference type="ARBA" id="ARBA00009437"/>
    </source>
</evidence>
<dbReference type="InterPro" id="IPR036390">
    <property type="entry name" value="WH_DNA-bd_sf"/>
</dbReference>
<dbReference type="PRINTS" id="PR00039">
    <property type="entry name" value="HTHLYSR"/>
</dbReference>
<dbReference type="Gene3D" id="1.10.10.10">
    <property type="entry name" value="Winged helix-like DNA-binding domain superfamily/Winged helix DNA-binding domain"/>
    <property type="match status" value="1"/>
</dbReference>
<keyword evidence="3" id="KW-0238">DNA-binding</keyword>
<name>A0ABP9NPS6_9PSEU</name>
<dbReference type="PANTHER" id="PTHR30118:SF15">
    <property type="entry name" value="TRANSCRIPTIONAL REGULATORY PROTEIN"/>
    <property type="match status" value="1"/>
</dbReference>
<protein>
    <submittedName>
        <fullName evidence="7">LysR family transcriptional regulator</fullName>
    </submittedName>
</protein>
<keyword evidence="4" id="KW-0804">Transcription</keyword>
<dbReference type="InterPro" id="IPR000847">
    <property type="entry name" value="LysR_HTH_N"/>
</dbReference>